<dbReference type="SUPFAM" id="SSF49562">
    <property type="entry name" value="C2 domain (Calcium/lipid-binding domain, CaLB)"/>
    <property type="match status" value="1"/>
</dbReference>
<evidence type="ECO:0000256" key="2">
    <source>
        <dbReference type="ARBA" id="ARBA00004316"/>
    </source>
</evidence>
<dbReference type="PROSITE" id="PS50056">
    <property type="entry name" value="TYR_PHOSPHATASE_2"/>
    <property type="match status" value="1"/>
</dbReference>
<dbReference type="SUPFAM" id="SSF55550">
    <property type="entry name" value="SH2 domain"/>
    <property type="match status" value="1"/>
</dbReference>
<feature type="region of interest" description="Disordered" evidence="13">
    <location>
        <begin position="642"/>
        <end position="665"/>
    </location>
</feature>
<evidence type="ECO:0000256" key="7">
    <source>
        <dbReference type="ARBA" id="ARBA00022833"/>
    </source>
</evidence>
<feature type="compositionally biased region" description="Low complexity" evidence="13">
    <location>
        <begin position="1103"/>
        <end position="1120"/>
    </location>
</feature>
<dbReference type="SUPFAM" id="SSF57889">
    <property type="entry name" value="Cysteine-rich domain"/>
    <property type="match status" value="1"/>
</dbReference>
<evidence type="ECO:0000256" key="12">
    <source>
        <dbReference type="PROSITE-ProRule" id="PRU00191"/>
    </source>
</evidence>
<dbReference type="PANTHER" id="PTHR45734">
    <property type="entry name" value="TENSIN"/>
    <property type="match status" value="1"/>
</dbReference>
<dbReference type="Gene3D" id="2.60.40.1110">
    <property type="match status" value="1"/>
</dbReference>
<keyword evidence="8" id="KW-0904">Protein phosphatase</keyword>
<dbReference type="GO" id="GO:0046872">
    <property type="term" value="F:metal ion binding"/>
    <property type="evidence" value="ECO:0007669"/>
    <property type="project" value="UniProtKB-KW"/>
</dbReference>
<feature type="region of interest" description="Disordered" evidence="13">
    <location>
        <begin position="986"/>
        <end position="1028"/>
    </location>
</feature>
<evidence type="ECO:0000256" key="11">
    <source>
        <dbReference type="ARBA" id="ARBA00023273"/>
    </source>
</evidence>
<dbReference type="CDD" id="cd09927">
    <property type="entry name" value="SH2_Tensin_like"/>
    <property type="match status" value="1"/>
</dbReference>
<feature type="region of interest" description="Disordered" evidence="13">
    <location>
        <begin position="699"/>
        <end position="774"/>
    </location>
</feature>
<dbReference type="GO" id="GO:0042995">
    <property type="term" value="C:cell projection"/>
    <property type="evidence" value="ECO:0007669"/>
    <property type="project" value="UniProtKB-SubCell"/>
</dbReference>
<feature type="domain" description="C2 tensin-type" evidence="18">
    <location>
        <begin position="259"/>
        <end position="385"/>
    </location>
</feature>
<comment type="similarity">
    <text evidence="3">Belongs to the PTEN phosphatase protein family.</text>
</comment>
<dbReference type="InterPro" id="IPR029021">
    <property type="entry name" value="Prot-tyrosine_phosphatase-like"/>
</dbReference>
<dbReference type="InterPro" id="IPR046349">
    <property type="entry name" value="C1-like_sf"/>
</dbReference>
<dbReference type="PROSITE" id="PS51182">
    <property type="entry name" value="C2_TENSIN"/>
    <property type="match status" value="1"/>
</dbReference>
<dbReference type="SUPFAM" id="SSF52799">
    <property type="entry name" value="(Phosphotyrosine protein) phosphatases II"/>
    <property type="match status" value="1"/>
</dbReference>
<dbReference type="CDD" id="cd14561">
    <property type="entry name" value="PTP_tensin-3"/>
    <property type="match status" value="1"/>
</dbReference>
<dbReference type="InterPro" id="IPR011993">
    <property type="entry name" value="PH-like_dom_sf"/>
</dbReference>
<evidence type="ECO:0000259" key="17">
    <source>
        <dbReference type="PROSITE" id="PS51181"/>
    </source>
</evidence>
<evidence type="ECO:0000256" key="1">
    <source>
        <dbReference type="ARBA" id="ARBA00004246"/>
    </source>
</evidence>
<dbReference type="Pfam" id="PF08416">
    <property type="entry name" value="PTB"/>
    <property type="match status" value="1"/>
</dbReference>
<evidence type="ECO:0000256" key="4">
    <source>
        <dbReference type="ARBA" id="ARBA00022553"/>
    </source>
</evidence>
<name>A0A663MJ87_ATHCN</name>
<dbReference type="InterPro" id="IPR014020">
    <property type="entry name" value="Tensin_C2-dom"/>
</dbReference>
<dbReference type="InterPro" id="IPR036860">
    <property type="entry name" value="SH2_dom_sf"/>
</dbReference>
<dbReference type="InterPro" id="IPR035892">
    <property type="entry name" value="C2_domain_sf"/>
</dbReference>
<dbReference type="SMART" id="SM00462">
    <property type="entry name" value="PTB"/>
    <property type="match status" value="1"/>
</dbReference>
<dbReference type="InterPro" id="IPR013625">
    <property type="entry name" value="PTB"/>
</dbReference>
<dbReference type="CDD" id="cd20889">
    <property type="entry name" value="C1_TNS3_v"/>
    <property type="match status" value="1"/>
</dbReference>
<evidence type="ECO:0000256" key="10">
    <source>
        <dbReference type="ARBA" id="ARBA00022999"/>
    </source>
</evidence>
<evidence type="ECO:0000313" key="19">
    <source>
        <dbReference type="Ensembl" id="ENSACUP00000011348.1"/>
    </source>
</evidence>
<evidence type="ECO:0000259" key="18">
    <source>
        <dbReference type="PROSITE" id="PS51182"/>
    </source>
</evidence>
<evidence type="ECO:0000256" key="8">
    <source>
        <dbReference type="ARBA" id="ARBA00022912"/>
    </source>
</evidence>
<dbReference type="SUPFAM" id="SSF50729">
    <property type="entry name" value="PH domain-like"/>
    <property type="match status" value="1"/>
</dbReference>
<gene>
    <name evidence="19" type="primary">TNS3</name>
</gene>
<dbReference type="Pfam" id="PF00017">
    <property type="entry name" value="SH2"/>
    <property type="match status" value="1"/>
</dbReference>
<dbReference type="FunFam" id="2.30.29.30:FF:000039">
    <property type="entry name" value="Tensin 1"/>
    <property type="match status" value="1"/>
</dbReference>
<dbReference type="PANTHER" id="PTHR45734:SF5">
    <property type="entry name" value="TENSIN-3"/>
    <property type="match status" value="1"/>
</dbReference>
<dbReference type="Gene3D" id="2.30.29.30">
    <property type="entry name" value="Pleckstrin-homology domain (PH domain)/Phosphotyrosine-binding domain (PTB)"/>
    <property type="match status" value="1"/>
</dbReference>
<dbReference type="Gene3D" id="3.30.60.20">
    <property type="match status" value="1"/>
</dbReference>
<dbReference type="Gene3D" id="3.30.505.10">
    <property type="entry name" value="SH2 domain"/>
    <property type="match status" value="1"/>
</dbReference>
<dbReference type="SMART" id="SM00404">
    <property type="entry name" value="PTPc_motif"/>
    <property type="match status" value="1"/>
</dbReference>
<dbReference type="InterPro" id="IPR003595">
    <property type="entry name" value="Tyr_Pase_cat"/>
</dbReference>
<evidence type="ECO:0000259" key="16">
    <source>
        <dbReference type="PROSITE" id="PS50081"/>
    </source>
</evidence>
<feature type="compositionally biased region" description="Polar residues" evidence="13">
    <location>
        <begin position="699"/>
        <end position="711"/>
    </location>
</feature>
<evidence type="ECO:0000256" key="9">
    <source>
        <dbReference type="ARBA" id="ARBA00022949"/>
    </source>
</evidence>
<dbReference type="InterPro" id="IPR000387">
    <property type="entry name" value="Tyr_Pase_dom"/>
</dbReference>
<keyword evidence="9" id="KW-0965">Cell junction</keyword>
<dbReference type="FunFam" id="3.90.190.10:FF:000010">
    <property type="entry name" value="tensin-1 isoform X2"/>
    <property type="match status" value="1"/>
</dbReference>
<keyword evidence="5" id="KW-0479">Metal-binding</keyword>
<protein>
    <submittedName>
        <fullName evidence="19">Tensin 3</fullName>
    </submittedName>
</protein>
<dbReference type="InterPro" id="IPR035012">
    <property type="entry name" value="Tensin-like_SH2"/>
</dbReference>
<comment type="subcellular location">
    <subcellularLocation>
        <location evidence="1">Cell junction</location>
        <location evidence="1">Focal adhesion</location>
    </subcellularLocation>
    <subcellularLocation>
        <location evidence="2">Cell projection</location>
    </subcellularLocation>
</comment>
<reference evidence="19" key="1">
    <citation type="submission" date="2025-08" db="UniProtKB">
        <authorList>
            <consortium name="Ensembl"/>
        </authorList>
    </citation>
    <scope>IDENTIFICATION</scope>
</reference>
<dbReference type="PROSITE" id="PS50081">
    <property type="entry name" value="ZF_DAG_PE_2"/>
    <property type="match status" value="1"/>
</dbReference>
<dbReference type="InterPro" id="IPR051484">
    <property type="entry name" value="Tensin_PTEN_phosphatase"/>
</dbReference>
<dbReference type="InterPro" id="IPR000980">
    <property type="entry name" value="SH2"/>
</dbReference>
<dbReference type="SMART" id="SM00109">
    <property type="entry name" value="C1"/>
    <property type="match status" value="1"/>
</dbReference>
<evidence type="ECO:0000259" key="14">
    <source>
        <dbReference type="PROSITE" id="PS50001"/>
    </source>
</evidence>
<dbReference type="Ensembl" id="ENSACUT00000012100.1">
    <property type="protein sequence ID" value="ENSACUP00000011348.1"/>
    <property type="gene ID" value="ENSACUG00000007630.1"/>
</dbReference>
<dbReference type="Pfam" id="PF10409">
    <property type="entry name" value="PTEN_C2"/>
    <property type="match status" value="1"/>
</dbReference>
<dbReference type="Gene3D" id="3.90.190.10">
    <property type="entry name" value="Protein tyrosine phosphatase superfamily"/>
    <property type="match status" value="1"/>
</dbReference>
<dbReference type="SMART" id="SM00252">
    <property type="entry name" value="SH2"/>
    <property type="match status" value="1"/>
</dbReference>
<reference evidence="19" key="2">
    <citation type="submission" date="2025-09" db="UniProtKB">
        <authorList>
            <consortium name="Ensembl"/>
        </authorList>
    </citation>
    <scope>IDENTIFICATION</scope>
</reference>
<dbReference type="CDD" id="cd01213">
    <property type="entry name" value="PTB_tensin"/>
    <property type="match status" value="1"/>
</dbReference>
<keyword evidence="10 12" id="KW-0727">SH2 domain</keyword>
<feature type="domain" description="Phosphatase tensin-type" evidence="17">
    <location>
        <begin position="82"/>
        <end position="254"/>
    </location>
</feature>
<feature type="region of interest" description="Disordered" evidence="13">
    <location>
        <begin position="1073"/>
        <end position="1120"/>
    </location>
</feature>
<dbReference type="InterPro" id="IPR029023">
    <property type="entry name" value="Tensin_phosphatase"/>
</dbReference>
<feature type="compositionally biased region" description="Polar residues" evidence="13">
    <location>
        <begin position="986"/>
        <end position="1000"/>
    </location>
</feature>
<keyword evidence="4" id="KW-0597">Phosphoprotein</keyword>
<evidence type="ECO:0000256" key="3">
    <source>
        <dbReference type="ARBA" id="ARBA00007881"/>
    </source>
</evidence>
<organism evidence="19 20">
    <name type="scientific">Athene cunicularia</name>
    <name type="common">Burrowing owl</name>
    <name type="synonym">Speotyto cunicularia</name>
    <dbReference type="NCBI Taxonomy" id="194338"/>
    <lineage>
        <taxon>Eukaryota</taxon>
        <taxon>Metazoa</taxon>
        <taxon>Chordata</taxon>
        <taxon>Craniata</taxon>
        <taxon>Vertebrata</taxon>
        <taxon>Euteleostomi</taxon>
        <taxon>Archelosauria</taxon>
        <taxon>Archosauria</taxon>
        <taxon>Dinosauria</taxon>
        <taxon>Saurischia</taxon>
        <taxon>Theropoda</taxon>
        <taxon>Coelurosauria</taxon>
        <taxon>Aves</taxon>
        <taxon>Neognathae</taxon>
        <taxon>Neoaves</taxon>
        <taxon>Telluraves</taxon>
        <taxon>Strigiformes</taxon>
        <taxon>Strigidae</taxon>
        <taxon>Athene</taxon>
    </lineage>
</organism>
<keyword evidence="7" id="KW-0862">Zinc</keyword>
<feature type="domain" description="Phorbol-ester/DAG-type" evidence="16">
    <location>
        <begin position="23"/>
        <end position="76"/>
    </location>
</feature>
<dbReference type="FunFam" id="3.30.505.10:FF:000002">
    <property type="entry name" value="Tensin 1"/>
    <property type="match status" value="1"/>
</dbReference>
<evidence type="ECO:0000256" key="5">
    <source>
        <dbReference type="ARBA" id="ARBA00022723"/>
    </source>
</evidence>
<keyword evidence="6" id="KW-0378">Hydrolase</keyword>
<dbReference type="GO" id="GO:0004721">
    <property type="term" value="F:phosphoprotein phosphatase activity"/>
    <property type="evidence" value="ECO:0007669"/>
    <property type="project" value="UniProtKB-KW"/>
</dbReference>
<feature type="region of interest" description="Disordered" evidence="13">
    <location>
        <begin position="444"/>
        <end position="490"/>
    </location>
</feature>
<dbReference type="FunFam" id="2.60.40.1110:FF:000002">
    <property type="entry name" value="tensin-1 isoform X2"/>
    <property type="match status" value="1"/>
</dbReference>
<feature type="compositionally biased region" description="Polar residues" evidence="13">
    <location>
        <begin position="470"/>
        <end position="484"/>
    </location>
</feature>
<sequence length="1437" mass="157369">FPEKSANGSEGCYTLPEEIQTLSHAFKNKSFKKTKICGICKQLIDSQGISCRVCKYACHKKCEEKVSIYIFVSSWCWSMYFDHIMEEGYELDLTYITERIIAVSFPASCSEETYLHNLQDVTRMLKSKHGDNYLVLNLSEKRYDLAKLNPKIMDVGWPDLHAPPLDKVCTICKAMESWLNNDPQHVVVIHCRGGKGRIGVVISSYMHFTNVSASADQALDRFAMKKFFDDKVSALMQPSQRRYVQFLSGLLSGSVKMNATPLFLHYVILHGIPSFDAGGACRPFLKLYQAMQPVYTSGIYSVGPENQSRICIAIDPAQLLKGDIMLKCYHKKYRSATRDVVFRLQFHTGAIQGHGLVFGKEDLDNANKDDRFPDYGKVELVFSGSPEKIQGCEHLQKDHGVIVDYNTSDPLIRWDSYENTSSDGEVLHTQGPIDGSLYAKVRKKSSSDSSIPGVAQGVPVTGSPDHSDHTLSVSSDSGHSTASIRTDKTEERLVQGVKRGLSPQEKAELDQLLSGFGLEDSVNTTKDMTDARSKYSGTRHIVPAQVHVNGDTKLKDRETDILDDEMPNHDLHSVDSIGTLSSSEGQHSTHLGNFSCHKSSQNSLLSDGFGSNTGEEHHNAFAPDLGIGVDPLYERSFGSAELKSTQQLQRNPSVSPQPQAYGPSNYSTQTWVRQQQMVTACQYGFAPENEIRVGIHNTVENSGSVQSQSRVPDTPTRGFSSRDAVQRGLGSMPSATEAAEHASAESFKSRAVPQRDTNGLDIGRNAGDLPASPTLDIDQSIEQLNRLILELDPTFEPIPTRMNTVTRDRSQVNGFSSLDVDVEGLARSPGTQDDDAAGGRIRKLSIGQYDNDVPGQPSYNRSGWMKSSATDKAVNPGSPIPMAVACYQDELDGGIFSPTKNGNETVPSTPAFPLSPEASYGKKIPVSFNSTINVLAVTEEEFYAEAINHSMVMSDSTVGTNPALLRPNMQTDPSFQRCFASSCTVSSNSPIPAGESSSATERPWLESSPKASPSLQLSMGNSRPPGGYLVPSEFSNAVQDVSLLSHFQTPGLAEDNGFLTQNFLTVASGHNSQNSVVQQHHGGNLHAQPPLPEKKRSSEGDRSFASVSPSSSGFSSPHSGSTISIPFPNVLPDFSKMLSTSPVPENTTDKHVTVKFVQDTSKFWYKPDISREQAIAVLKDKEPGSFIVRDSHSFRGAYGLAMKVATPPPSVLQLNKKVGDLSNELVRHFLIECTHKGVRLKGCPNEPYFGSLTALVYQHSITPLALPCKLLIPDRDPLEEIAETSPQTAANSAAELLKQGAACNVWYLNSVEMESLTGYQAVQKALSLTLMQDPSPISTVVHFKVSAQGITLTDNQRKLFFRRHYPVSTVIFCALDPQDRKWMKDGLSAKVFGFVARKQGSATDNVCHLFAEHDPEQPASAIVNFVSKVMIGSQKKI</sequence>
<keyword evidence="20" id="KW-1185">Reference proteome</keyword>
<feature type="domain" description="Tyrosine specific protein phosphatases" evidence="15">
    <location>
        <begin position="166"/>
        <end position="243"/>
    </location>
</feature>
<evidence type="ECO:0000256" key="13">
    <source>
        <dbReference type="SAM" id="MobiDB-lite"/>
    </source>
</evidence>
<dbReference type="PROSITE" id="PS50001">
    <property type="entry name" value="SH2"/>
    <property type="match status" value="1"/>
</dbReference>
<dbReference type="GO" id="GO:0005925">
    <property type="term" value="C:focal adhesion"/>
    <property type="evidence" value="ECO:0007669"/>
    <property type="project" value="UniProtKB-SubCell"/>
</dbReference>
<evidence type="ECO:0000313" key="20">
    <source>
        <dbReference type="Proteomes" id="UP000472269"/>
    </source>
</evidence>
<dbReference type="SMART" id="SM01326">
    <property type="entry name" value="PTEN_C2"/>
    <property type="match status" value="1"/>
</dbReference>
<dbReference type="Pfam" id="PF00130">
    <property type="entry name" value="C1_1"/>
    <property type="match status" value="1"/>
</dbReference>
<accession>A0A663MJ87</accession>
<dbReference type="InterPro" id="IPR002219">
    <property type="entry name" value="PKC_DAG/PE"/>
</dbReference>
<feature type="compositionally biased region" description="Basic and acidic residues" evidence="13">
    <location>
        <begin position="1092"/>
        <end position="1102"/>
    </location>
</feature>
<evidence type="ECO:0000256" key="6">
    <source>
        <dbReference type="ARBA" id="ARBA00022801"/>
    </source>
</evidence>
<feature type="compositionally biased region" description="Polar residues" evidence="13">
    <location>
        <begin position="1009"/>
        <end position="1021"/>
    </location>
</feature>
<dbReference type="InterPro" id="IPR006020">
    <property type="entry name" value="PTB/PI_dom"/>
</dbReference>
<evidence type="ECO:0000259" key="15">
    <source>
        <dbReference type="PROSITE" id="PS50056"/>
    </source>
</evidence>
<proteinExistence type="inferred from homology"/>
<dbReference type="Pfam" id="PF22785">
    <property type="entry name" value="Tc-R-P"/>
    <property type="match status" value="1"/>
</dbReference>
<dbReference type="Proteomes" id="UP000472269">
    <property type="component" value="Unplaced"/>
</dbReference>
<keyword evidence="11" id="KW-0966">Cell projection</keyword>
<feature type="domain" description="SH2" evidence="14">
    <location>
        <begin position="1164"/>
        <end position="1274"/>
    </location>
</feature>
<dbReference type="PROSITE" id="PS51181">
    <property type="entry name" value="PPASE_TENSIN"/>
    <property type="match status" value="1"/>
</dbReference>
<dbReference type="InterPro" id="IPR033929">
    <property type="entry name" value="Tensin_PTB"/>
</dbReference>